<reference evidence="1" key="1">
    <citation type="submission" date="2018-05" db="EMBL/GenBank/DDBJ databases">
        <authorList>
            <person name="Lanie J.A."/>
            <person name="Ng W.-L."/>
            <person name="Kazmierczak K.M."/>
            <person name="Andrzejewski T.M."/>
            <person name="Davidsen T.M."/>
            <person name="Wayne K.J."/>
            <person name="Tettelin H."/>
            <person name="Glass J.I."/>
            <person name="Rusch D."/>
            <person name="Podicherti R."/>
            <person name="Tsui H.-C.T."/>
            <person name="Winkler M.E."/>
        </authorList>
    </citation>
    <scope>NUCLEOTIDE SEQUENCE</scope>
</reference>
<protein>
    <recommendedName>
        <fullName evidence="2">SAM-dependent methyltransferase</fullName>
    </recommendedName>
</protein>
<dbReference type="EMBL" id="UINC01028057">
    <property type="protein sequence ID" value="SVB08383.1"/>
    <property type="molecule type" value="Genomic_DNA"/>
</dbReference>
<name>A0A382B541_9ZZZZ</name>
<dbReference type="Gene3D" id="3.40.50.150">
    <property type="entry name" value="Vaccinia Virus protein VP39"/>
    <property type="match status" value="1"/>
</dbReference>
<evidence type="ECO:0008006" key="2">
    <source>
        <dbReference type="Google" id="ProtNLM"/>
    </source>
</evidence>
<organism evidence="1">
    <name type="scientific">marine metagenome</name>
    <dbReference type="NCBI Taxonomy" id="408172"/>
    <lineage>
        <taxon>unclassified sequences</taxon>
        <taxon>metagenomes</taxon>
        <taxon>ecological metagenomes</taxon>
    </lineage>
</organism>
<sequence>MIPEIENSSFRDPSGFIFYHEGICYRQINPVYKECYDYFLESGLYQKLVNEKLLIPHETVSSSHLPFSGGYLTIRPEPIPFISYPYEWCFTQFKKAALATLDILKHALDHNMILKDANAYNIQFHNGQPLLIDTLSFEKYQEGEPWAGYKQFCENFLGPLALMSYKDIRLGRMLREYIEGIPLDLISSLLPKKTYLNFHLIIHIHLHARYQKDYSRKQSSAVKSKAVSKKSLLGLINSLESSIKKMYWNPSKSEWGDYYSDCSHVPKFLGEKINLVAGYLDFLKPKAIWDLGANTGVFSRISSSRGISTISMDIDPGCVETSYLQALEKGEKNLLPIWVDLNNPSPGIGWDNKERMSLQERGPVDTILVLALIHHLAISNNVPLANIARFFSNICQSLIIEFVPKSDSMVQKLLATRKDIFSDYTQSVFEKEFQTFFKIIRSEKVGDSNRILYLMENKNHA</sequence>
<evidence type="ECO:0000313" key="1">
    <source>
        <dbReference type="EMBL" id="SVB08383.1"/>
    </source>
</evidence>
<dbReference type="AlphaFoldDB" id="A0A382B541"/>
<proteinExistence type="predicted"/>
<accession>A0A382B541</accession>
<gene>
    <name evidence="1" type="ORF">METZ01_LOCUS161237</name>
</gene>
<dbReference type="SUPFAM" id="SSF53335">
    <property type="entry name" value="S-adenosyl-L-methionine-dependent methyltransferases"/>
    <property type="match status" value="1"/>
</dbReference>
<dbReference type="InterPro" id="IPR029063">
    <property type="entry name" value="SAM-dependent_MTases_sf"/>
</dbReference>